<evidence type="ECO:0000313" key="2">
    <source>
        <dbReference type="EMBL" id="AMY09278.1"/>
    </source>
</evidence>
<accession>A0A143PMH3</accession>
<dbReference type="AlphaFoldDB" id="A0A143PMH3"/>
<dbReference type="GO" id="GO:0016829">
    <property type="term" value="F:lyase activity"/>
    <property type="evidence" value="ECO:0007669"/>
    <property type="project" value="UniProtKB-KW"/>
</dbReference>
<gene>
    <name evidence="2" type="ORF">LuPra_02493</name>
</gene>
<dbReference type="PATRIC" id="fig|1813736.3.peg.2624"/>
<dbReference type="PROSITE" id="PS51819">
    <property type="entry name" value="VOC"/>
    <property type="match status" value="1"/>
</dbReference>
<keyword evidence="3" id="KW-1185">Reference proteome</keyword>
<organism evidence="2 3">
    <name type="scientific">Luteitalea pratensis</name>
    <dbReference type="NCBI Taxonomy" id="1855912"/>
    <lineage>
        <taxon>Bacteria</taxon>
        <taxon>Pseudomonadati</taxon>
        <taxon>Acidobacteriota</taxon>
        <taxon>Vicinamibacteria</taxon>
        <taxon>Vicinamibacterales</taxon>
        <taxon>Vicinamibacteraceae</taxon>
        <taxon>Luteitalea</taxon>
    </lineage>
</organism>
<dbReference type="InterPro" id="IPR053863">
    <property type="entry name" value="Glyoxy/Ble-like_N"/>
</dbReference>
<keyword evidence="2" id="KW-0456">Lyase</keyword>
<evidence type="ECO:0000313" key="3">
    <source>
        <dbReference type="Proteomes" id="UP000076079"/>
    </source>
</evidence>
<dbReference type="SUPFAM" id="SSF54593">
    <property type="entry name" value="Glyoxalase/Bleomycin resistance protein/Dihydroxybiphenyl dioxygenase"/>
    <property type="match status" value="1"/>
</dbReference>
<dbReference type="Pfam" id="PF22677">
    <property type="entry name" value="Ble-like_N"/>
    <property type="match status" value="1"/>
</dbReference>
<dbReference type="OrthoDB" id="9803079at2"/>
<sequence length="224" mass="24244">MSSPELVKGDAAPTAATVDLKLEVVVIPVSDVDRSKRFYESLGWRMDGDFTNGPDWRGVQMTPPGSPCSIHFGKGITAAEPGSSKNPYLIVSNMEMARTELIGRGADVSEPFHFASIGGPRLPGRDPDAHSYNTYATFSDPDGNSWLLQEITTRLPGRGFSSLDVATLTELLKDAENGHGQFEPTAPKHHWSDWYAAYIVARGEGKTSEEAAAAGTRHIDAVLR</sequence>
<dbReference type="RefSeq" id="WP_110171038.1">
    <property type="nucleotide sequence ID" value="NZ_CP015136.1"/>
</dbReference>
<proteinExistence type="predicted"/>
<reference evidence="3" key="2">
    <citation type="submission" date="2016-04" db="EMBL/GenBank/DDBJ databases">
        <title>First Complete Genome Sequence of a Subdivision 6 Acidobacterium.</title>
        <authorList>
            <person name="Huang S."/>
            <person name="Vieira S."/>
            <person name="Bunk B."/>
            <person name="Riedel T."/>
            <person name="Sproeer C."/>
            <person name="Overmann J."/>
        </authorList>
    </citation>
    <scope>NUCLEOTIDE SEQUENCE [LARGE SCALE GENOMIC DNA]</scope>
    <source>
        <strain evidence="3">DSM 100886 HEG_-6_39</strain>
    </source>
</reference>
<dbReference type="KEGG" id="abac:LuPra_02493"/>
<reference evidence="2 3" key="1">
    <citation type="journal article" date="2016" name="Genome Announc.">
        <title>First Complete Genome Sequence of a Subdivision 6 Acidobacterium Strain.</title>
        <authorList>
            <person name="Huang S."/>
            <person name="Vieira S."/>
            <person name="Bunk B."/>
            <person name="Riedel T."/>
            <person name="Sproer C."/>
            <person name="Overmann J."/>
        </authorList>
    </citation>
    <scope>NUCLEOTIDE SEQUENCE [LARGE SCALE GENOMIC DNA]</scope>
    <source>
        <strain evidence="3">DSM 100886 HEG_-6_39</strain>
    </source>
</reference>
<feature type="domain" description="VOC" evidence="1">
    <location>
        <begin position="21"/>
        <end position="151"/>
    </location>
</feature>
<dbReference type="InterPro" id="IPR029068">
    <property type="entry name" value="Glyas_Bleomycin-R_OHBP_Dase"/>
</dbReference>
<dbReference type="EMBL" id="CP015136">
    <property type="protein sequence ID" value="AMY09278.1"/>
    <property type="molecule type" value="Genomic_DNA"/>
</dbReference>
<dbReference type="STRING" id="1855912.LuPra_02493"/>
<dbReference type="Gene3D" id="3.10.180.10">
    <property type="entry name" value="2,3-Dihydroxybiphenyl 1,2-Dioxygenase, domain 1"/>
    <property type="match status" value="1"/>
</dbReference>
<dbReference type="InterPro" id="IPR037523">
    <property type="entry name" value="VOC_core"/>
</dbReference>
<dbReference type="Proteomes" id="UP000076079">
    <property type="component" value="Chromosome"/>
</dbReference>
<protein>
    <submittedName>
        <fullName evidence="2">Putative lactoylglutathione lyase</fullName>
    </submittedName>
</protein>
<evidence type="ECO:0000259" key="1">
    <source>
        <dbReference type="PROSITE" id="PS51819"/>
    </source>
</evidence>
<name>A0A143PMH3_LUTPR</name>